<evidence type="ECO:0000259" key="9">
    <source>
        <dbReference type="PROSITE" id="PS50262"/>
    </source>
</evidence>
<dbReference type="CDD" id="cd00637">
    <property type="entry name" value="7tm_classA_rhodopsin-like"/>
    <property type="match status" value="1"/>
</dbReference>
<comment type="subcellular location">
    <subcellularLocation>
        <location evidence="1">Membrane</location>
        <topology evidence="1">Multi-pass membrane protein</topology>
    </subcellularLocation>
</comment>
<dbReference type="SUPFAM" id="SSF81321">
    <property type="entry name" value="Family A G protein-coupled receptor-like"/>
    <property type="match status" value="1"/>
</dbReference>
<comment type="caution">
    <text evidence="10">The sequence shown here is derived from an EMBL/GenBank/DDBJ whole genome shotgun (WGS) entry which is preliminary data.</text>
</comment>
<dbReference type="PROSITE" id="PS50262">
    <property type="entry name" value="G_PROTEIN_RECEP_F1_2"/>
    <property type="match status" value="1"/>
</dbReference>
<keyword evidence="2 8" id="KW-0812">Transmembrane</keyword>
<evidence type="ECO:0000256" key="1">
    <source>
        <dbReference type="ARBA" id="ARBA00004141"/>
    </source>
</evidence>
<dbReference type="PANTHER" id="PTHR24243">
    <property type="entry name" value="G-PROTEIN COUPLED RECEPTOR"/>
    <property type="match status" value="1"/>
</dbReference>
<evidence type="ECO:0000256" key="3">
    <source>
        <dbReference type="ARBA" id="ARBA00022989"/>
    </source>
</evidence>
<dbReference type="InterPro" id="IPR017452">
    <property type="entry name" value="GPCR_Rhodpsn_7TM"/>
</dbReference>
<evidence type="ECO:0000256" key="5">
    <source>
        <dbReference type="ARBA" id="ARBA00023136"/>
    </source>
</evidence>
<feature type="transmembrane region" description="Helical" evidence="8">
    <location>
        <begin position="206"/>
        <end position="228"/>
    </location>
</feature>
<feature type="transmembrane region" description="Helical" evidence="8">
    <location>
        <begin position="65"/>
        <end position="86"/>
    </location>
</feature>
<keyword evidence="5 8" id="KW-0472">Membrane</keyword>
<dbReference type="PANTHER" id="PTHR24243:SF208">
    <property type="entry name" value="PYROKININ-1 RECEPTOR"/>
    <property type="match status" value="1"/>
</dbReference>
<dbReference type="AlphaFoldDB" id="A0A814TXL7"/>
<evidence type="ECO:0000256" key="4">
    <source>
        <dbReference type="ARBA" id="ARBA00023040"/>
    </source>
</evidence>
<keyword evidence="3 8" id="KW-1133">Transmembrane helix</keyword>
<dbReference type="GO" id="GO:0004930">
    <property type="term" value="F:G protein-coupled receptor activity"/>
    <property type="evidence" value="ECO:0007669"/>
    <property type="project" value="UniProtKB-KW"/>
</dbReference>
<dbReference type="Proteomes" id="UP000663860">
    <property type="component" value="Unassembled WGS sequence"/>
</dbReference>
<accession>A0A814TXL7</accession>
<gene>
    <name evidence="10" type="ORF">IZO911_LOCUS26676</name>
</gene>
<dbReference type="EMBL" id="CAJNOE010000352">
    <property type="protein sequence ID" value="CAF1167193.1"/>
    <property type="molecule type" value="Genomic_DNA"/>
</dbReference>
<name>A0A814TXL7_9BILA</name>
<protein>
    <recommendedName>
        <fullName evidence="9">G-protein coupled receptors family 1 profile domain-containing protein</fullName>
    </recommendedName>
</protein>
<dbReference type="Gene3D" id="1.20.1070.10">
    <property type="entry name" value="Rhodopsin 7-helix transmembrane proteins"/>
    <property type="match status" value="1"/>
</dbReference>
<reference evidence="10" key="1">
    <citation type="submission" date="2021-02" db="EMBL/GenBank/DDBJ databases">
        <authorList>
            <person name="Nowell W R."/>
        </authorList>
    </citation>
    <scope>NUCLEOTIDE SEQUENCE</scope>
</reference>
<feature type="domain" description="G-protein coupled receptors family 1 profile" evidence="9">
    <location>
        <begin position="1"/>
        <end position="225"/>
    </location>
</feature>
<evidence type="ECO:0000256" key="6">
    <source>
        <dbReference type="ARBA" id="ARBA00023170"/>
    </source>
</evidence>
<keyword evidence="6" id="KW-0675">Receptor</keyword>
<keyword evidence="4" id="KW-0297">G-protein coupled receptor</keyword>
<feature type="transmembrane region" description="Helical" evidence="8">
    <location>
        <begin position="111"/>
        <end position="135"/>
    </location>
</feature>
<keyword evidence="7" id="KW-0807">Transducer</keyword>
<dbReference type="GO" id="GO:0016020">
    <property type="term" value="C:membrane"/>
    <property type="evidence" value="ECO:0007669"/>
    <property type="project" value="UniProtKB-SubCell"/>
</dbReference>
<evidence type="ECO:0000256" key="2">
    <source>
        <dbReference type="ARBA" id="ARBA00022692"/>
    </source>
</evidence>
<evidence type="ECO:0000256" key="7">
    <source>
        <dbReference type="ARBA" id="ARBA00023224"/>
    </source>
</evidence>
<feature type="transmembrane region" description="Helical" evidence="8">
    <location>
        <begin position="24"/>
        <end position="45"/>
    </location>
</feature>
<organism evidence="10 11">
    <name type="scientific">Adineta steineri</name>
    <dbReference type="NCBI Taxonomy" id="433720"/>
    <lineage>
        <taxon>Eukaryota</taxon>
        <taxon>Metazoa</taxon>
        <taxon>Spiralia</taxon>
        <taxon>Gnathifera</taxon>
        <taxon>Rotifera</taxon>
        <taxon>Eurotatoria</taxon>
        <taxon>Bdelloidea</taxon>
        <taxon>Adinetida</taxon>
        <taxon>Adinetidae</taxon>
        <taxon>Adineta</taxon>
    </lineage>
</organism>
<evidence type="ECO:0000256" key="8">
    <source>
        <dbReference type="SAM" id="Phobius"/>
    </source>
</evidence>
<feature type="transmembrane region" description="Helical" evidence="8">
    <location>
        <begin position="162"/>
        <end position="186"/>
    </location>
</feature>
<evidence type="ECO:0000313" key="11">
    <source>
        <dbReference type="Proteomes" id="UP000663860"/>
    </source>
</evidence>
<proteinExistence type="predicted"/>
<sequence length="278" mass="32407">MLGLVLLNGFNISVQNSSVLLCKLYFYTSFLFATLSPTVLILASIDRLLISSQNVDTRLYSSKRLAYFSISISTVFWMVFNSHALIKVNLQEFAPFYFVCYYDLSSTYLDFVSYSIAVINVILDILMIVLCVFAFKNVRRIRSIPREKRNQIRSMTKKDFQLLRCLFVQDVVFLIFGTLISTFYVFDAITKYQNGTILQQGIRNFLYNFMTFIYTASYSTNFFVFIIVSKAFRQELKRTIYKIIGKDLVPIREEENKQENHERDNVEINVVSTIELPA</sequence>
<evidence type="ECO:0000313" key="10">
    <source>
        <dbReference type="EMBL" id="CAF1167193.1"/>
    </source>
</evidence>